<dbReference type="InterPro" id="IPR014710">
    <property type="entry name" value="RmlC-like_jellyroll"/>
</dbReference>
<feature type="domain" description="HTH araC/xylS-type" evidence="6">
    <location>
        <begin position="166"/>
        <end position="271"/>
    </location>
</feature>
<dbReference type="Pfam" id="PF02311">
    <property type="entry name" value="AraC_binding"/>
    <property type="match status" value="1"/>
</dbReference>
<keyword evidence="8" id="KW-1185">Reference proteome</keyword>
<dbReference type="GO" id="GO:0003700">
    <property type="term" value="F:DNA-binding transcription factor activity"/>
    <property type="evidence" value="ECO:0007669"/>
    <property type="project" value="InterPro"/>
</dbReference>
<keyword evidence="2" id="KW-0805">Transcription regulation</keyword>
<gene>
    <name evidence="7" type="ORF">GCM10007047_14580</name>
</gene>
<evidence type="ECO:0000256" key="2">
    <source>
        <dbReference type="ARBA" id="ARBA00023015"/>
    </source>
</evidence>
<dbReference type="RefSeq" id="WP_189513471.1">
    <property type="nucleotide sequence ID" value="NZ_BMXG01000007.1"/>
</dbReference>
<evidence type="ECO:0000259" key="6">
    <source>
        <dbReference type="PROSITE" id="PS01124"/>
    </source>
</evidence>
<comment type="caution">
    <text evidence="7">The sequence shown here is derived from an EMBL/GenBank/DDBJ whole genome shotgun (WGS) entry which is preliminary data.</text>
</comment>
<dbReference type="SMART" id="SM00342">
    <property type="entry name" value="HTH_ARAC"/>
    <property type="match status" value="1"/>
</dbReference>
<evidence type="ECO:0000256" key="3">
    <source>
        <dbReference type="ARBA" id="ARBA00023125"/>
    </source>
</evidence>
<dbReference type="PANTHER" id="PTHR46796">
    <property type="entry name" value="HTH-TYPE TRANSCRIPTIONAL ACTIVATOR RHAS-RELATED"/>
    <property type="match status" value="1"/>
</dbReference>
<dbReference type="InterPro" id="IPR018060">
    <property type="entry name" value="HTH_AraC"/>
</dbReference>
<dbReference type="SUPFAM" id="SSF46689">
    <property type="entry name" value="Homeodomain-like"/>
    <property type="match status" value="1"/>
</dbReference>
<name>A0A8J3DHG2_9BACT</name>
<dbReference type="PRINTS" id="PR00032">
    <property type="entry name" value="HTHARAC"/>
</dbReference>
<dbReference type="PROSITE" id="PS01124">
    <property type="entry name" value="HTH_ARAC_FAMILY_2"/>
    <property type="match status" value="1"/>
</dbReference>
<protein>
    <recommendedName>
        <fullName evidence="6">HTH araC/xylS-type domain-containing protein</fullName>
    </recommendedName>
</protein>
<evidence type="ECO:0000256" key="5">
    <source>
        <dbReference type="ARBA" id="ARBA00023163"/>
    </source>
</evidence>
<dbReference type="InterPro" id="IPR037923">
    <property type="entry name" value="HTH-like"/>
</dbReference>
<evidence type="ECO:0000313" key="7">
    <source>
        <dbReference type="EMBL" id="GHB99425.1"/>
    </source>
</evidence>
<dbReference type="Pfam" id="PF12833">
    <property type="entry name" value="HTH_18"/>
    <property type="match status" value="1"/>
</dbReference>
<dbReference type="InterPro" id="IPR018062">
    <property type="entry name" value="HTH_AraC-typ_CS"/>
</dbReference>
<dbReference type="EMBL" id="BMXG01000007">
    <property type="protein sequence ID" value="GHB99425.1"/>
    <property type="molecule type" value="Genomic_DNA"/>
</dbReference>
<dbReference type="GO" id="GO:0043565">
    <property type="term" value="F:sequence-specific DNA binding"/>
    <property type="evidence" value="ECO:0007669"/>
    <property type="project" value="InterPro"/>
</dbReference>
<keyword evidence="4" id="KW-0010">Activator</keyword>
<dbReference type="InterPro" id="IPR050204">
    <property type="entry name" value="AraC_XylS_family_regulators"/>
</dbReference>
<keyword evidence="1" id="KW-0963">Cytoplasm</keyword>
<reference evidence="7" key="2">
    <citation type="submission" date="2020-09" db="EMBL/GenBank/DDBJ databases">
        <authorList>
            <person name="Sun Q."/>
            <person name="Kim S."/>
        </authorList>
    </citation>
    <scope>NUCLEOTIDE SEQUENCE</scope>
    <source>
        <strain evidence="7">KCTC 12870</strain>
    </source>
</reference>
<evidence type="ECO:0000256" key="1">
    <source>
        <dbReference type="ARBA" id="ARBA00022490"/>
    </source>
</evidence>
<dbReference type="PROSITE" id="PS00041">
    <property type="entry name" value="HTH_ARAC_FAMILY_1"/>
    <property type="match status" value="1"/>
</dbReference>
<sequence>MIPEMKWRELCPGGEYLHLAEVKLTAAAPAELHTHDFYECFLVQGGRGRQVTAESEQMLNRGELHFVHPKDVHGFWGSASDPITFTNIAIEASVVQRALPQSSTLQNNWELGQRIRPVMLTEKQIREFNLLSEDLIVGPKAVLDADYFLLALARLLRPVLGVVTHAALPEWLERGLNRALEPVNLQGGVARLVSLCGRSPEHVSRSFKLHIGMTPSQWVMEQRINLARRWLETTQRSVLDIALECGFESTSYFHETFKAATGQTPLKYRRRVVQVQSPPRTSGLEGHQLG</sequence>
<proteinExistence type="predicted"/>
<dbReference type="InterPro" id="IPR003313">
    <property type="entry name" value="AraC-bd"/>
</dbReference>
<evidence type="ECO:0000256" key="4">
    <source>
        <dbReference type="ARBA" id="ARBA00023159"/>
    </source>
</evidence>
<accession>A0A8J3DHG2</accession>
<dbReference type="PANTHER" id="PTHR46796:SF13">
    <property type="entry name" value="HTH-TYPE TRANSCRIPTIONAL ACTIVATOR RHAS"/>
    <property type="match status" value="1"/>
</dbReference>
<keyword evidence="5" id="KW-0804">Transcription</keyword>
<organism evidence="7 8">
    <name type="scientific">Cerasicoccus arenae</name>
    <dbReference type="NCBI Taxonomy" id="424488"/>
    <lineage>
        <taxon>Bacteria</taxon>
        <taxon>Pseudomonadati</taxon>
        <taxon>Verrucomicrobiota</taxon>
        <taxon>Opitutia</taxon>
        <taxon>Puniceicoccales</taxon>
        <taxon>Cerasicoccaceae</taxon>
        <taxon>Cerasicoccus</taxon>
    </lineage>
</organism>
<dbReference type="InterPro" id="IPR020449">
    <property type="entry name" value="Tscrpt_reg_AraC-type_HTH"/>
</dbReference>
<dbReference type="Gene3D" id="2.60.120.10">
    <property type="entry name" value="Jelly Rolls"/>
    <property type="match status" value="1"/>
</dbReference>
<reference evidence="7" key="1">
    <citation type="journal article" date="2014" name="Int. J. Syst. Evol. Microbiol.">
        <title>Complete genome sequence of Corynebacterium casei LMG S-19264T (=DSM 44701T), isolated from a smear-ripened cheese.</title>
        <authorList>
            <consortium name="US DOE Joint Genome Institute (JGI-PGF)"/>
            <person name="Walter F."/>
            <person name="Albersmeier A."/>
            <person name="Kalinowski J."/>
            <person name="Ruckert C."/>
        </authorList>
    </citation>
    <scope>NUCLEOTIDE SEQUENCE</scope>
    <source>
        <strain evidence="7">KCTC 12870</strain>
    </source>
</reference>
<dbReference type="AlphaFoldDB" id="A0A8J3DHG2"/>
<dbReference type="InterPro" id="IPR009057">
    <property type="entry name" value="Homeodomain-like_sf"/>
</dbReference>
<keyword evidence="3" id="KW-0238">DNA-binding</keyword>
<dbReference type="SUPFAM" id="SSF51215">
    <property type="entry name" value="Regulatory protein AraC"/>
    <property type="match status" value="1"/>
</dbReference>
<dbReference type="Proteomes" id="UP000642829">
    <property type="component" value="Unassembled WGS sequence"/>
</dbReference>
<dbReference type="Gene3D" id="1.10.10.60">
    <property type="entry name" value="Homeodomain-like"/>
    <property type="match status" value="2"/>
</dbReference>
<evidence type="ECO:0000313" key="8">
    <source>
        <dbReference type="Proteomes" id="UP000642829"/>
    </source>
</evidence>